<dbReference type="Gene3D" id="3.10.310.30">
    <property type="match status" value="1"/>
</dbReference>
<dbReference type="EMBL" id="JAFBXF010000007">
    <property type="protein sequence ID" value="MBM2417847.1"/>
    <property type="molecule type" value="Genomic_DNA"/>
</dbReference>
<evidence type="ECO:0000313" key="3">
    <source>
        <dbReference type="Proteomes" id="UP000755667"/>
    </source>
</evidence>
<gene>
    <name evidence="1" type="ORF">JQX41_12750</name>
    <name evidence="2" type="ORF">JQX48_12755</name>
</gene>
<accession>A0A9Q2PAZ3</accession>
<dbReference type="SUPFAM" id="SSF64182">
    <property type="entry name" value="DHH phosphoesterases"/>
    <property type="match status" value="1"/>
</dbReference>
<dbReference type="Proteomes" id="UP000809440">
    <property type="component" value="Unassembled WGS sequence"/>
</dbReference>
<keyword evidence="4" id="KW-1185">Reference proteome</keyword>
<dbReference type="PANTHER" id="PTHR46922:SF4">
    <property type="entry name" value="DHHA1 DOMAIN PROTEIN"/>
    <property type="match status" value="1"/>
</dbReference>
<organism evidence="1 3">
    <name type="scientific">Marivita cryptomonadis</name>
    <dbReference type="NCBI Taxonomy" id="505252"/>
    <lineage>
        <taxon>Bacteria</taxon>
        <taxon>Pseudomonadati</taxon>
        <taxon>Pseudomonadota</taxon>
        <taxon>Alphaproteobacteria</taxon>
        <taxon>Rhodobacterales</taxon>
        <taxon>Roseobacteraceae</taxon>
        <taxon>Marivita</taxon>
    </lineage>
</organism>
<dbReference type="InterPro" id="IPR038763">
    <property type="entry name" value="DHH_sf"/>
</dbReference>
<sequence>MTYKPDVVIYHDNCDDGFCAAWVIHQKWPEGVEYHAMNYGGDLPSIDALGKDILVVDFSLTEEQCAALSGARILMLDHHKTAEERLSRLNKVVCPTCDSVEATFMHALAISVGSWVLTLVEFDMDRSGAMMAWDFAFPGKPAPHLVQIVQDRDLWRFERSDTKLISLYIRSLPRDFDVWNRLAIEIEHSPGVILDRAVAIQRYHQMQIDAICETAKPEHFQGFNGVPVVKCCPYNFISDVCHQLLDRYPDAPFAAAAVLSFNGVTYSLRSRDEREDVSAIAKIMGGGGHRNAAGFRVAHANIIHAVKVGWDMSA</sequence>
<dbReference type="AlphaFoldDB" id="A0A9Q2PAZ3"/>
<protein>
    <recommendedName>
        <fullName evidence="5">DHHA1 domain-containing protein</fullName>
    </recommendedName>
</protein>
<dbReference type="Proteomes" id="UP000755667">
    <property type="component" value="Unassembled WGS sequence"/>
</dbReference>
<proteinExistence type="predicted"/>
<dbReference type="RefSeq" id="WP_138487981.1">
    <property type="nucleotide sequence ID" value="NZ_JAFBWU010000007.1"/>
</dbReference>
<evidence type="ECO:0000313" key="4">
    <source>
        <dbReference type="Proteomes" id="UP000809440"/>
    </source>
</evidence>
<evidence type="ECO:0008006" key="5">
    <source>
        <dbReference type="Google" id="ProtNLM"/>
    </source>
</evidence>
<dbReference type="EMBL" id="JAFBXE010000007">
    <property type="protein sequence ID" value="MBM2413179.1"/>
    <property type="molecule type" value="Genomic_DNA"/>
</dbReference>
<dbReference type="PANTHER" id="PTHR46922">
    <property type="entry name" value="DHHA1 DOMAIN PROTEIN"/>
    <property type="match status" value="1"/>
</dbReference>
<evidence type="ECO:0000313" key="1">
    <source>
        <dbReference type="EMBL" id="MBM2413179.1"/>
    </source>
</evidence>
<comment type="caution">
    <text evidence="1">The sequence shown here is derived from an EMBL/GenBank/DDBJ whole genome shotgun (WGS) entry which is preliminary data.</text>
</comment>
<name>A0A9Q2PAZ3_9RHOB</name>
<evidence type="ECO:0000313" key="2">
    <source>
        <dbReference type="EMBL" id="MBM2417847.1"/>
    </source>
</evidence>
<reference evidence="1 4" key="1">
    <citation type="submission" date="2021-01" db="EMBL/GenBank/DDBJ databases">
        <title>Diatom-associated Roseobacters Show Island Model of Population Structure.</title>
        <authorList>
            <person name="Qu L."/>
            <person name="Feng X."/>
            <person name="Chen Y."/>
            <person name="Li L."/>
            <person name="Wang X."/>
            <person name="Hu Z."/>
            <person name="Wang H."/>
            <person name="Luo H."/>
        </authorList>
    </citation>
    <scope>NUCLEOTIDE SEQUENCE</scope>
    <source>
        <strain evidence="2 4">CC28-63</strain>
        <strain evidence="1">CC28-69</strain>
    </source>
</reference>